<evidence type="ECO:0000259" key="5">
    <source>
        <dbReference type="PROSITE" id="PS50931"/>
    </source>
</evidence>
<dbReference type="GO" id="GO:0000976">
    <property type="term" value="F:transcription cis-regulatory region binding"/>
    <property type="evidence" value="ECO:0007669"/>
    <property type="project" value="TreeGrafter"/>
</dbReference>
<accession>A0A921LED7</accession>
<dbReference type="SUPFAM" id="SSF53850">
    <property type="entry name" value="Periplasmic binding protein-like II"/>
    <property type="match status" value="1"/>
</dbReference>
<dbReference type="InterPro" id="IPR000847">
    <property type="entry name" value="LysR_HTH_N"/>
</dbReference>
<feature type="domain" description="HTH lysR-type" evidence="5">
    <location>
        <begin position="1"/>
        <end position="60"/>
    </location>
</feature>
<evidence type="ECO:0000256" key="1">
    <source>
        <dbReference type="ARBA" id="ARBA00009437"/>
    </source>
</evidence>
<reference evidence="6" key="2">
    <citation type="submission" date="2021-09" db="EMBL/GenBank/DDBJ databases">
        <authorList>
            <person name="Gilroy R."/>
        </authorList>
    </citation>
    <scope>NUCLEOTIDE SEQUENCE</scope>
    <source>
        <strain evidence="6">ChiSjej5B23-16112</strain>
    </source>
</reference>
<dbReference type="Pfam" id="PF03466">
    <property type="entry name" value="LysR_substrate"/>
    <property type="match status" value="1"/>
</dbReference>
<evidence type="ECO:0000256" key="4">
    <source>
        <dbReference type="ARBA" id="ARBA00023163"/>
    </source>
</evidence>
<dbReference type="PANTHER" id="PTHR30126">
    <property type="entry name" value="HTH-TYPE TRANSCRIPTIONAL REGULATOR"/>
    <property type="match status" value="1"/>
</dbReference>
<keyword evidence="2" id="KW-0805">Transcription regulation</keyword>
<keyword evidence="4" id="KW-0804">Transcription</keyword>
<comment type="similarity">
    <text evidence="1">Belongs to the LysR transcriptional regulatory family.</text>
</comment>
<evidence type="ECO:0000256" key="2">
    <source>
        <dbReference type="ARBA" id="ARBA00023015"/>
    </source>
</evidence>
<dbReference type="PROSITE" id="PS50931">
    <property type="entry name" value="HTH_LYSR"/>
    <property type="match status" value="1"/>
</dbReference>
<dbReference type="InterPro" id="IPR036388">
    <property type="entry name" value="WH-like_DNA-bd_sf"/>
</dbReference>
<dbReference type="Proteomes" id="UP000769156">
    <property type="component" value="Unassembled WGS sequence"/>
</dbReference>
<dbReference type="InterPro" id="IPR036390">
    <property type="entry name" value="WH_DNA-bd_sf"/>
</dbReference>
<dbReference type="Gene3D" id="3.40.190.290">
    <property type="match status" value="1"/>
</dbReference>
<dbReference type="CDD" id="cd05466">
    <property type="entry name" value="PBP2_LTTR_substrate"/>
    <property type="match status" value="1"/>
</dbReference>
<sequence length="304" mass="35654">MNLAEIETFLMIVKTKNITKTAENLFLSQPTVSHRLKSLEEELDVKLIARKKGYKQIEITTQGEAFIPIAERWVSVWREMQYLKHSQETLYLTVGCTDTMNSVLMELYHQMLGEKEQNINLHIKTHYSYELYELLENHEIDIGFVYHHLHFRNIEVEPVLREKMYIVQPEPALIEKRVIQIDELDPANEIFVSWDGDFQIWHDQKVGKGKRPKAWVDSFCLLYHLLDEEGAWAIVPASVARRIANLKSVYVSRIGGGVTPPERTIYKIRHKYPNEATLKAVRIFEGKMENYLKEIGWELPDEEI</sequence>
<dbReference type="EMBL" id="DYVY01000145">
    <property type="protein sequence ID" value="HJF94870.1"/>
    <property type="molecule type" value="Genomic_DNA"/>
</dbReference>
<dbReference type="PRINTS" id="PR00039">
    <property type="entry name" value="HTHLYSR"/>
</dbReference>
<keyword evidence="3" id="KW-0238">DNA-binding</keyword>
<name>A0A921LED7_9FIRM</name>
<dbReference type="RefSeq" id="WP_303180911.1">
    <property type="nucleotide sequence ID" value="NZ_CAUGIN010000004.1"/>
</dbReference>
<dbReference type="SUPFAM" id="SSF46785">
    <property type="entry name" value="Winged helix' DNA-binding domain"/>
    <property type="match status" value="1"/>
</dbReference>
<organism evidence="6 7">
    <name type="scientific">Lachnoclostridium phocaeense</name>
    <dbReference type="NCBI Taxonomy" id="1871021"/>
    <lineage>
        <taxon>Bacteria</taxon>
        <taxon>Bacillati</taxon>
        <taxon>Bacillota</taxon>
        <taxon>Clostridia</taxon>
        <taxon>Lachnospirales</taxon>
        <taxon>Lachnospiraceae</taxon>
    </lineage>
</organism>
<evidence type="ECO:0000313" key="7">
    <source>
        <dbReference type="Proteomes" id="UP000769156"/>
    </source>
</evidence>
<dbReference type="GO" id="GO:0003700">
    <property type="term" value="F:DNA-binding transcription factor activity"/>
    <property type="evidence" value="ECO:0007669"/>
    <property type="project" value="InterPro"/>
</dbReference>
<dbReference type="Pfam" id="PF00126">
    <property type="entry name" value="HTH_1"/>
    <property type="match status" value="1"/>
</dbReference>
<reference evidence="6" key="1">
    <citation type="journal article" date="2021" name="PeerJ">
        <title>Extensive microbial diversity within the chicken gut microbiome revealed by metagenomics and culture.</title>
        <authorList>
            <person name="Gilroy R."/>
            <person name="Ravi A."/>
            <person name="Getino M."/>
            <person name="Pursley I."/>
            <person name="Horton D.L."/>
            <person name="Alikhan N.F."/>
            <person name="Baker D."/>
            <person name="Gharbi K."/>
            <person name="Hall N."/>
            <person name="Watson M."/>
            <person name="Adriaenssens E.M."/>
            <person name="Foster-Nyarko E."/>
            <person name="Jarju S."/>
            <person name="Secka A."/>
            <person name="Antonio M."/>
            <person name="Oren A."/>
            <person name="Chaudhuri R.R."/>
            <person name="La Ragione R."/>
            <person name="Hildebrand F."/>
            <person name="Pallen M.J."/>
        </authorList>
    </citation>
    <scope>NUCLEOTIDE SEQUENCE</scope>
    <source>
        <strain evidence="6">ChiSjej5B23-16112</strain>
    </source>
</reference>
<evidence type="ECO:0000256" key="3">
    <source>
        <dbReference type="ARBA" id="ARBA00023125"/>
    </source>
</evidence>
<gene>
    <name evidence="6" type="ORF">K8V82_08775</name>
</gene>
<evidence type="ECO:0000313" key="6">
    <source>
        <dbReference type="EMBL" id="HJF94870.1"/>
    </source>
</evidence>
<protein>
    <submittedName>
        <fullName evidence="6">LysR family transcriptional regulator</fullName>
    </submittedName>
</protein>
<proteinExistence type="inferred from homology"/>
<comment type="caution">
    <text evidence="6">The sequence shown here is derived from an EMBL/GenBank/DDBJ whole genome shotgun (WGS) entry which is preliminary data.</text>
</comment>
<dbReference type="Gene3D" id="1.10.10.10">
    <property type="entry name" value="Winged helix-like DNA-binding domain superfamily/Winged helix DNA-binding domain"/>
    <property type="match status" value="1"/>
</dbReference>
<dbReference type="AlphaFoldDB" id="A0A921LED7"/>
<dbReference type="InterPro" id="IPR005119">
    <property type="entry name" value="LysR_subst-bd"/>
</dbReference>
<dbReference type="PANTHER" id="PTHR30126:SF78">
    <property type="entry name" value="HTH LYSR-TYPE DOMAIN-CONTAINING PROTEIN"/>
    <property type="match status" value="1"/>
</dbReference>